<name>A0A2H0CGZ0_9BACT</name>
<organism evidence="1 2">
    <name type="scientific">Candidatus Nomurabacteria bacterium CG22_combo_CG10-13_8_21_14_all_32_8</name>
    <dbReference type="NCBI Taxonomy" id="1974732"/>
    <lineage>
        <taxon>Bacteria</taxon>
        <taxon>Candidatus Nomuraibacteriota</taxon>
    </lineage>
</organism>
<evidence type="ECO:0000313" key="1">
    <source>
        <dbReference type="EMBL" id="PIP69162.1"/>
    </source>
</evidence>
<accession>A0A2H0CGZ0</accession>
<dbReference type="SUPFAM" id="SSF51735">
    <property type="entry name" value="NAD(P)-binding Rossmann-fold domains"/>
    <property type="match status" value="1"/>
</dbReference>
<evidence type="ECO:0008006" key="3">
    <source>
        <dbReference type="Google" id="ProtNLM"/>
    </source>
</evidence>
<comment type="caution">
    <text evidence="1">The sequence shown here is derived from an EMBL/GenBank/DDBJ whole genome shotgun (WGS) entry which is preliminary data.</text>
</comment>
<evidence type="ECO:0000313" key="2">
    <source>
        <dbReference type="Proteomes" id="UP000229176"/>
    </source>
</evidence>
<dbReference type="InterPro" id="IPR036291">
    <property type="entry name" value="NAD(P)-bd_dom_sf"/>
</dbReference>
<proteinExistence type="predicted"/>
<gene>
    <name evidence="1" type="ORF">COW91_00685</name>
</gene>
<dbReference type="Proteomes" id="UP000229176">
    <property type="component" value="Unassembled WGS sequence"/>
</dbReference>
<sequence>MTTIGLFGASGFVGKKLHTSLIKKGYAVFPITRDNYSEHIGKFYDIVINSAMPSARFLAKIDPEKDFKETVQKTADIFYNCTFNKFIQISTVSARCQLDTVYGKHKLAAENICNCDNNLIIRLTSMFADNLEKGVLIDMLKDQKVFVDKESRYSFADIDFVTDYIASNLDKSGLLEVGAHNSVKLKDIAKYLGVNIEFDGTLDIQEIENNDKELPDAREVFKFIDNYKMNFQNAKNKNN</sequence>
<reference evidence="1 2" key="1">
    <citation type="submission" date="2017-09" db="EMBL/GenBank/DDBJ databases">
        <title>Depth-based differentiation of microbial function through sediment-hosted aquifers and enrichment of novel symbionts in the deep terrestrial subsurface.</title>
        <authorList>
            <person name="Probst A.J."/>
            <person name="Ladd B."/>
            <person name="Jarett J.K."/>
            <person name="Geller-Mcgrath D.E."/>
            <person name="Sieber C.M."/>
            <person name="Emerson J.B."/>
            <person name="Anantharaman K."/>
            <person name="Thomas B.C."/>
            <person name="Malmstrom R."/>
            <person name="Stieglmeier M."/>
            <person name="Klingl A."/>
            <person name="Woyke T."/>
            <person name="Ryan C.M."/>
            <person name="Banfield J.F."/>
        </authorList>
    </citation>
    <scope>NUCLEOTIDE SEQUENCE [LARGE SCALE GENOMIC DNA]</scope>
    <source>
        <strain evidence="1">CG22_combo_CG10-13_8_21_14_all_32_8</strain>
    </source>
</reference>
<protein>
    <recommendedName>
        <fullName evidence="3">NAD-dependent epimerase/dehydratase domain-containing protein</fullName>
    </recommendedName>
</protein>
<dbReference type="Gene3D" id="3.40.50.720">
    <property type="entry name" value="NAD(P)-binding Rossmann-like Domain"/>
    <property type="match status" value="1"/>
</dbReference>
<dbReference type="EMBL" id="PCTI01000010">
    <property type="protein sequence ID" value="PIP69162.1"/>
    <property type="molecule type" value="Genomic_DNA"/>
</dbReference>
<dbReference type="AlphaFoldDB" id="A0A2H0CGZ0"/>